<gene>
    <name evidence="1" type="ORF">COM45_04875</name>
</gene>
<dbReference type="EMBL" id="NWBP01000016">
    <property type="protein sequence ID" value="PCC83132.1"/>
    <property type="molecule type" value="Genomic_DNA"/>
</dbReference>
<evidence type="ECO:0000313" key="2">
    <source>
        <dbReference type="Proteomes" id="UP000218690"/>
    </source>
</evidence>
<name>A0A2A4AKV9_9CORY</name>
<dbReference type="Gene3D" id="3.40.50.300">
    <property type="entry name" value="P-loop containing nucleotide triphosphate hydrolases"/>
    <property type="match status" value="1"/>
</dbReference>
<comment type="caution">
    <text evidence="1">The sequence shown here is derived from an EMBL/GenBank/DDBJ whole genome shotgun (WGS) entry which is preliminary data.</text>
</comment>
<dbReference type="AlphaFoldDB" id="A0A2A4AKV9"/>
<dbReference type="Proteomes" id="UP000218690">
    <property type="component" value="Unassembled WGS sequence"/>
</dbReference>
<evidence type="ECO:0008006" key="3">
    <source>
        <dbReference type="Google" id="ProtNLM"/>
    </source>
</evidence>
<evidence type="ECO:0000313" key="1">
    <source>
        <dbReference type="EMBL" id="PCC83132.1"/>
    </source>
</evidence>
<organism evidence="1 2">
    <name type="scientific">Corynebacterium accolens</name>
    <dbReference type="NCBI Taxonomy" id="38284"/>
    <lineage>
        <taxon>Bacteria</taxon>
        <taxon>Bacillati</taxon>
        <taxon>Actinomycetota</taxon>
        <taxon>Actinomycetes</taxon>
        <taxon>Mycobacteriales</taxon>
        <taxon>Corynebacteriaceae</taxon>
        <taxon>Corynebacterium</taxon>
    </lineage>
</organism>
<dbReference type="InterPro" id="IPR027417">
    <property type="entry name" value="P-loop_NTPase"/>
</dbReference>
<protein>
    <recommendedName>
        <fullName evidence="3">Terminase</fullName>
    </recommendedName>
</protein>
<proteinExistence type="predicted"/>
<reference evidence="1 2" key="1">
    <citation type="submission" date="2017-09" db="EMBL/GenBank/DDBJ databases">
        <title>Draft Genome Sequence of Corynebacterium accolens AH4003.</title>
        <authorList>
            <person name="Chen Y."/>
            <person name="Oosthuysen W.F."/>
            <person name="Kelley S."/>
            <person name="Horswill A."/>
        </authorList>
    </citation>
    <scope>NUCLEOTIDE SEQUENCE [LARGE SCALE GENOMIC DNA]</scope>
    <source>
        <strain evidence="1 2">AH4003</strain>
    </source>
</reference>
<accession>A0A2A4AKV9</accession>
<sequence length="518" mass="56961">MTLAIQDRLIGSQEPRLASTAHGDTTRGDAAVEFCRWAGMTLFPWQEDMLRDMCRTDSEGLWSHRETVAVVPRQNGKGEVLIARELAGIFLFGEKEILHTAHFLDTSIEARDRLWDVIENNDNLMHWWEDEHDGLPWLIKTNGKEGIEFPNGAKIRFRTRTEKTGRGLSIELLVFDECFNLPNQIYSAISKTTRAREMSHTIFISSPVDRFQHMHGAVFSAKRWAGIDGAPGVLFREWSINPDEADPFSREAMVQSNPSLVTKGVGAQLADIVSDAESARSSEVLKAAYMVESLGVGNWVPRDDSEVEHDYVVDPGEWSQLAGVPNGVLGDSVMALDATPDGLHVGVVAAVRLDKDRAFLSLADHDVFEPDMLVESIEHTVAANDPLAIVMDNAGPVATLEPSLAAAGVEPEMLSGGKIAAAFELFLSMIRQGKVVHDGNPRWGECWEIAQERNGSRYRSFNRFGGNVAPLVAASLAVWGLQEFSIPEEVDVKQKKRYVGAAVPVESVGVSSVAAIDF</sequence>